<comment type="caution">
    <text evidence="1">The sequence shown here is derived from an EMBL/GenBank/DDBJ whole genome shotgun (WGS) entry which is preliminary data.</text>
</comment>
<dbReference type="RefSeq" id="XP_062723086.1">
    <property type="nucleotide sequence ID" value="XM_062862216.1"/>
</dbReference>
<gene>
    <name evidence="1" type="ORF">B0T15DRAFT_173109</name>
</gene>
<reference evidence="1" key="2">
    <citation type="submission" date="2023-06" db="EMBL/GenBank/DDBJ databases">
        <authorList>
            <consortium name="Lawrence Berkeley National Laboratory"/>
            <person name="Mondo S.J."/>
            <person name="Hensen N."/>
            <person name="Bonometti L."/>
            <person name="Westerberg I."/>
            <person name="Brannstrom I.O."/>
            <person name="Guillou S."/>
            <person name="Cros-Aarteil S."/>
            <person name="Calhoun S."/>
            <person name="Haridas S."/>
            <person name="Kuo A."/>
            <person name="Pangilinan J."/>
            <person name="Riley R."/>
            <person name="Labutti K."/>
            <person name="Andreopoulos B."/>
            <person name="Lipzen A."/>
            <person name="Chen C."/>
            <person name="Yanf M."/>
            <person name="Daum C."/>
            <person name="Ng V."/>
            <person name="Clum A."/>
            <person name="Steindorff A."/>
            <person name="Ohm R."/>
            <person name="Martin F."/>
            <person name="Silar P."/>
            <person name="Natvig D."/>
            <person name="Lalanne C."/>
            <person name="Gautier V."/>
            <person name="Ament-Velasquez S.L."/>
            <person name="Kruys A."/>
            <person name="Hutchinson M.I."/>
            <person name="Powell A.J."/>
            <person name="Barry K."/>
            <person name="Miller A.N."/>
            <person name="Grigoriev I.V."/>
            <person name="Debuchy R."/>
            <person name="Gladieux P."/>
            <person name="Thoren M.H."/>
            <person name="Johannesson H."/>
        </authorList>
    </citation>
    <scope>NUCLEOTIDE SEQUENCE</scope>
    <source>
        <strain evidence="1">CBS 333.67</strain>
    </source>
</reference>
<name>A0AAJ0M345_9PEZI</name>
<accession>A0AAJ0M345</accession>
<dbReference type="AlphaFoldDB" id="A0AAJ0M345"/>
<evidence type="ECO:0000313" key="2">
    <source>
        <dbReference type="Proteomes" id="UP001273166"/>
    </source>
</evidence>
<reference evidence="1" key="1">
    <citation type="journal article" date="2023" name="Mol. Phylogenet. Evol.">
        <title>Genome-scale phylogeny and comparative genomics of the fungal order Sordariales.</title>
        <authorList>
            <person name="Hensen N."/>
            <person name="Bonometti L."/>
            <person name="Westerberg I."/>
            <person name="Brannstrom I.O."/>
            <person name="Guillou S."/>
            <person name="Cros-Aarteil S."/>
            <person name="Calhoun S."/>
            <person name="Haridas S."/>
            <person name="Kuo A."/>
            <person name="Mondo S."/>
            <person name="Pangilinan J."/>
            <person name="Riley R."/>
            <person name="LaButti K."/>
            <person name="Andreopoulos B."/>
            <person name="Lipzen A."/>
            <person name="Chen C."/>
            <person name="Yan M."/>
            <person name="Daum C."/>
            <person name="Ng V."/>
            <person name="Clum A."/>
            <person name="Steindorff A."/>
            <person name="Ohm R.A."/>
            <person name="Martin F."/>
            <person name="Silar P."/>
            <person name="Natvig D.O."/>
            <person name="Lalanne C."/>
            <person name="Gautier V."/>
            <person name="Ament-Velasquez S.L."/>
            <person name="Kruys A."/>
            <person name="Hutchinson M.I."/>
            <person name="Powell A.J."/>
            <person name="Barry K."/>
            <person name="Miller A.N."/>
            <person name="Grigoriev I.V."/>
            <person name="Debuchy R."/>
            <person name="Gladieux P."/>
            <person name="Hiltunen Thoren M."/>
            <person name="Johannesson H."/>
        </authorList>
    </citation>
    <scope>NUCLEOTIDE SEQUENCE</scope>
    <source>
        <strain evidence="1">CBS 333.67</strain>
    </source>
</reference>
<proteinExistence type="predicted"/>
<dbReference type="EMBL" id="JAUDZG010000003">
    <property type="protein sequence ID" value="KAK3307306.1"/>
    <property type="molecule type" value="Genomic_DNA"/>
</dbReference>
<organism evidence="1 2">
    <name type="scientific">Chaetomium strumarium</name>
    <dbReference type="NCBI Taxonomy" id="1170767"/>
    <lineage>
        <taxon>Eukaryota</taxon>
        <taxon>Fungi</taxon>
        <taxon>Dikarya</taxon>
        <taxon>Ascomycota</taxon>
        <taxon>Pezizomycotina</taxon>
        <taxon>Sordariomycetes</taxon>
        <taxon>Sordariomycetidae</taxon>
        <taxon>Sordariales</taxon>
        <taxon>Chaetomiaceae</taxon>
        <taxon>Chaetomium</taxon>
    </lineage>
</organism>
<protein>
    <submittedName>
        <fullName evidence="1">Uncharacterized protein</fullName>
    </submittedName>
</protein>
<dbReference type="Proteomes" id="UP001273166">
    <property type="component" value="Unassembled WGS sequence"/>
</dbReference>
<sequence length="172" mass="19268">MSEYLTTLPSLMSSQLLGGVGLMFGIVEAEQWGRQSILIMPQPLTIKLQGYQFPIPNARWPCNTTITEIFQADRSSPYAPFPFSLTVAIYLLSTLSRASSVANNTERKGGKVWEGKRAVGMWREPTGQRRKTHLGLIARLLNWPLEPGICIRQQANRTGQTWRRGYGMPSTA</sequence>
<keyword evidence="2" id="KW-1185">Reference proteome</keyword>
<dbReference type="GeneID" id="87881045"/>
<evidence type="ECO:0000313" key="1">
    <source>
        <dbReference type="EMBL" id="KAK3307306.1"/>
    </source>
</evidence>